<gene>
    <name evidence="1" type="ORF">COT42_07220</name>
</gene>
<comment type="caution">
    <text evidence="1">The sequence shown here is derived from an EMBL/GenBank/DDBJ whole genome shotgun (WGS) entry which is preliminary data.</text>
</comment>
<sequence length="99" mass="11370">MIKVYTKGEPDEQIKQYAGAIFALEKKKRAYNLPLPGHPQQDLFEKLFKLGVVQIIHDGKSDKIHCLNGYTQSINVMLGRKTNFGREIIIENEFPEKLP</sequence>
<evidence type="ECO:0000313" key="2">
    <source>
        <dbReference type="Proteomes" id="UP000231343"/>
    </source>
</evidence>
<proteinExistence type="predicted"/>
<dbReference type="EMBL" id="PEYM01000120">
    <property type="protein sequence ID" value="PIS28715.1"/>
    <property type="molecule type" value="Genomic_DNA"/>
</dbReference>
<accession>A0A2H0XVC2</accession>
<reference evidence="1 2" key="1">
    <citation type="submission" date="2017-09" db="EMBL/GenBank/DDBJ databases">
        <title>Depth-based differentiation of microbial function through sediment-hosted aquifers and enrichment of novel symbionts in the deep terrestrial subsurface.</title>
        <authorList>
            <person name="Probst A.J."/>
            <person name="Ladd B."/>
            <person name="Jarett J.K."/>
            <person name="Geller-Mcgrath D.E."/>
            <person name="Sieber C.M."/>
            <person name="Emerson J.B."/>
            <person name="Anantharaman K."/>
            <person name="Thomas B.C."/>
            <person name="Malmstrom R."/>
            <person name="Stieglmeier M."/>
            <person name="Klingl A."/>
            <person name="Woyke T."/>
            <person name="Ryan C.M."/>
            <person name="Banfield J.F."/>
        </authorList>
    </citation>
    <scope>NUCLEOTIDE SEQUENCE [LARGE SCALE GENOMIC DNA]</scope>
    <source>
        <strain evidence="1">CG08_land_8_20_14_0_20_45_16</strain>
    </source>
</reference>
<organism evidence="1 2">
    <name type="scientific">Candidatus Saganbacteria bacterium CG08_land_8_20_14_0_20_45_16</name>
    <dbReference type="NCBI Taxonomy" id="2014293"/>
    <lineage>
        <taxon>Bacteria</taxon>
        <taxon>Bacillati</taxon>
        <taxon>Saganbacteria</taxon>
    </lineage>
</organism>
<protein>
    <submittedName>
        <fullName evidence="1">Uncharacterized protein</fullName>
    </submittedName>
</protein>
<dbReference type="Proteomes" id="UP000231343">
    <property type="component" value="Unassembled WGS sequence"/>
</dbReference>
<evidence type="ECO:0000313" key="1">
    <source>
        <dbReference type="EMBL" id="PIS28715.1"/>
    </source>
</evidence>
<name>A0A2H0XVC2_UNCSA</name>
<dbReference type="AlphaFoldDB" id="A0A2H0XVC2"/>